<sequence length="107" mass="11611">MTPQQPNQEGSIDVELSEEIAEGVYANLAMIAHSNSEFILDFIRLMPGVPKAKVKARIILTPEHAKRLLDALSENISRYEEANGNINKPSDTFRFPSGGFGGPGGQA</sequence>
<evidence type="ECO:0000313" key="2">
    <source>
        <dbReference type="EMBL" id="PRY45373.1"/>
    </source>
</evidence>
<feature type="compositionally biased region" description="Gly residues" evidence="1">
    <location>
        <begin position="98"/>
        <end position="107"/>
    </location>
</feature>
<dbReference type="Pfam" id="PF11950">
    <property type="entry name" value="DUF3467"/>
    <property type="match status" value="1"/>
</dbReference>
<keyword evidence="3" id="KW-1185">Reference proteome</keyword>
<dbReference type="RefSeq" id="WP_106136237.1">
    <property type="nucleotide sequence ID" value="NZ_PVTE01000002.1"/>
</dbReference>
<gene>
    <name evidence="2" type="ORF">CLV58_102121</name>
</gene>
<organism evidence="2 3">
    <name type="scientific">Spirosoma oryzae</name>
    <dbReference type="NCBI Taxonomy" id="1469603"/>
    <lineage>
        <taxon>Bacteria</taxon>
        <taxon>Pseudomonadati</taxon>
        <taxon>Bacteroidota</taxon>
        <taxon>Cytophagia</taxon>
        <taxon>Cytophagales</taxon>
        <taxon>Cytophagaceae</taxon>
        <taxon>Spirosoma</taxon>
    </lineage>
</organism>
<comment type="caution">
    <text evidence="2">The sequence shown here is derived from an EMBL/GenBank/DDBJ whole genome shotgun (WGS) entry which is preliminary data.</text>
</comment>
<reference evidence="2 3" key="1">
    <citation type="submission" date="2018-03" db="EMBL/GenBank/DDBJ databases">
        <title>Genomic Encyclopedia of Archaeal and Bacterial Type Strains, Phase II (KMG-II): from individual species to whole genera.</title>
        <authorList>
            <person name="Goeker M."/>
        </authorList>
    </citation>
    <scope>NUCLEOTIDE SEQUENCE [LARGE SCALE GENOMIC DNA]</scope>
    <source>
        <strain evidence="2 3">DSM 28354</strain>
    </source>
</reference>
<protein>
    <submittedName>
        <fullName evidence="2">Uncharacterized protein DUF3467</fullName>
    </submittedName>
</protein>
<accession>A0A2T0TI94</accession>
<proteinExistence type="predicted"/>
<evidence type="ECO:0000256" key="1">
    <source>
        <dbReference type="SAM" id="MobiDB-lite"/>
    </source>
</evidence>
<dbReference type="OrthoDB" id="9813817at2"/>
<name>A0A2T0TI94_9BACT</name>
<dbReference type="AlphaFoldDB" id="A0A2T0TI94"/>
<evidence type="ECO:0000313" key="3">
    <source>
        <dbReference type="Proteomes" id="UP000238375"/>
    </source>
</evidence>
<dbReference type="EMBL" id="PVTE01000002">
    <property type="protein sequence ID" value="PRY45373.1"/>
    <property type="molecule type" value="Genomic_DNA"/>
</dbReference>
<feature type="region of interest" description="Disordered" evidence="1">
    <location>
        <begin position="83"/>
        <end position="107"/>
    </location>
</feature>
<dbReference type="Proteomes" id="UP000238375">
    <property type="component" value="Unassembled WGS sequence"/>
</dbReference>
<dbReference type="InterPro" id="IPR021857">
    <property type="entry name" value="DUF3467"/>
</dbReference>